<evidence type="ECO:0000313" key="1">
    <source>
        <dbReference type="EMBL" id="KPY39760.1"/>
    </source>
</evidence>
<comment type="caution">
    <text evidence="1">The sequence shown here is derived from an EMBL/GenBank/DDBJ whole genome shotgun (WGS) entry which is preliminary data.</text>
</comment>
<protein>
    <submittedName>
        <fullName evidence="1">Uncharacterized protein</fullName>
    </submittedName>
</protein>
<dbReference type="RefSeq" id="WP_057408418.1">
    <property type="nucleotide sequence ID" value="NZ_LJRC01000051.1"/>
</dbReference>
<evidence type="ECO:0000313" key="2">
    <source>
        <dbReference type="Proteomes" id="UP000050562"/>
    </source>
</evidence>
<dbReference type="EMBL" id="LJRC01000051">
    <property type="protein sequence ID" value="KPY39760.1"/>
    <property type="molecule type" value="Genomic_DNA"/>
</dbReference>
<reference evidence="1 2" key="1">
    <citation type="submission" date="2015-09" db="EMBL/GenBank/DDBJ databases">
        <title>Genome announcement of multiple Pseudomonas syringae strains.</title>
        <authorList>
            <person name="Thakur S."/>
            <person name="Wang P.W."/>
            <person name="Gong Y."/>
            <person name="Weir B.S."/>
            <person name="Guttman D.S."/>
        </authorList>
    </citation>
    <scope>NUCLEOTIDE SEQUENCE [LARGE SCALE GENOMIC DNA]</scope>
    <source>
        <strain evidence="1 2">ICMP3956</strain>
    </source>
</reference>
<dbReference type="PATRIC" id="fig|251707.3.peg.3811"/>
<gene>
    <name evidence="1" type="ORF">ALO52_101428</name>
</gene>
<accession>A0A0N8SM44</accession>
<dbReference type="AlphaFoldDB" id="A0A0N8SM44"/>
<proteinExistence type="predicted"/>
<sequence length="222" mass="25189">MADYINKSIICQAYLHIDPVPKDLDEAALKAELESFLGVRAEFFLYKDVGTEVELKEGSLKIYLTILGTLYAGIAQYPDFRQGVELFAADSKRVSDYAISESLFLTKSRHDCVLRTEARTGVCGTLKKIADEIDYIKRESGTADPSRLIARMEALKKEIFVFKDNVTDPADKEWVFPQLKQYADEQIPKRAVPKEDEFVSAEIASAYIRERGLLMRSMNLEN</sequence>
<name>A0A0N8SM44_9PSED</name>
<organism evidence="1 2">
    <name type="scientific">Pseudomonas syringae pv. primulae</name>
    <dbReference type="NCBI Taxonomy" id="251707"/>
    <lineage>
        <taxon>Bacteria</taxon>
        <taxon>Pseudomonadati</taxon>
        <taxon>Pseudomonadota</taxon>
        <taxon>Gammaproteobacteria</taxon>
        <taxon>Pseudomonadales</taxon>
        <taxon>Pseudomonadaceae</taxon>
        <taxon>Pseudomonas</taxon>
    </lineage>
</organism>
<dbReference type="Proteomes" id="UP000050562">
    <property type="component" value="Unassembled WGS sequence"/>
</dbReference>